<organism evidence="3 4">
    <name type="scientific">Diplodia seriata</name>
    <dbReference type="NCBI Taxonomy" id="420778"/>
    <lineage>
        <taxon>Eukaryota</taxon>
        <taxon>Fungi</taxon>
        <taxon>Dikarya</taxon>
        <taxon>Ascomycota</taxon>
        <taxon>Pezizomycotina</taxon>
        <taxon>Dothideomycetes</taxon>
        <taxon>Dothideomycetes incertae sedis</taxon>
        <taxon>Botryosphaeriales</taxon>
        <taxon>Botryosphaeriaceae</taxon>
        <taxon>Diplodia</taxon>
    </lineage>
</organism>
<feature type="region of interest" description="Disordered" evidence="1">
    <location>
        <begin position="122"/>
        <end position="155"/>
    </location>
</feature>
<dbReference type="Pfam" id="PF12898">
    <property type="entry name" value="Stc1"/>
    <property type="match status" value="1"/>
</dbReference>
<feature type="domain" description="Stc1" evidence="2">
    <location>
        <begin position="26"/>
        <end position="104"/>
    </location>
</feature>
<feature type="compositionally biased region" description="Acidic residues" evidence="1">
    <location>
        <begin position="126"/>
        <end position="147"/>
    </location>
</feature>
<sequence>MVGGYYRDSDVTDASLRNVRLPEKIRCSTCNKYKAPSNFAKKRLNELREKIKNKKGPITAQCTLCTPQQVMELRCYMCGKVKGLDDFAKAQRKNPDKAKCNPCMKEQLEFEAIEDKRTYHGVAMSDSDDDDDDSDSDPECYSFDDSESNFPVSGGGGSITGNLIGHFDDLSVSDSASTTTGGYWSPANDRSAAGGSKASAAGNDNGARALSYAASLSSTSATKTDGSSSWASGFDPMKYGHPRGSSVADSMETNRPASSKSSGWAKVKAFKAEPEPKPKDEEAWGDVDEEEDSSSDDDESDDDY</sequence>
<feature type="compositionally biased region" description="Basic and acidic residues" evidence="1">
    <location>
        <begin position="270"/>
        <end position="282"/>
    </location>
</feature>
<feature type="region of interest" description="Disordered" evidence="1">
    <location>
        <begin position="178"/>
        <end position="304"/>
    </location>
</feature>
<feature type="compositionally biased region" description="Polar residues" evidence="1">
    <location>
        <begin position="247"/>
        <end position="262"/>
    </location>
</feature>
<dbReference type="InterPro" id="IPR024630">
    <property type="entry name" value="Stc1"/>
</dbReference>
<accession>A0A0G2E3K3</accession>
<evidence type="ECO:0000259" key="2">
    <source>
        <dbReference type="Pfam" id="PF12898"/>
    </source>
</evidence>
<dbReference type="AlphaFoldDB" id="A0A0G2E3K3"/>
<evidence type="ECO:0000313" key="4">
    <source>
        <dbReference type="Proteomes" id="UP000034182"/>
    </source>
</evidence>
<reference evidence="3 4" key="2">
    <citation type="submission" date="2015-05" db="EMBL/GenBank/DDBJ databases">
        <title>Distinctive expansion of gene families associated with plant cell wall degradation and secondary metabolism in the genomes of grapevine trunk pathogens.</title>
        <authorList>
            <person name="Lawrence D.P."/>
            <person name="Travadon R."/>
            <person name="Rolshausen P.E."/>
            <person name="Baumgartner K."/>
        </authorList>
    </citation>
    <scope>NUCLEOTIDE SEQUENCE [LARGE SCALE GENOMIC DNA]</scope>
    <source>
        <strain evidence="3">DS831</strain>
    </source>
</reference>
<gene>
    <name evidence="3" type="ORF">UCDDS831_g06739</name>
</gene>
<dbReference type="EMBL" id="LAQI01000162">
    <property type="protein sequence ID" value="KKY16906.1"/>
    <property type="molecule type" value="Genomic_DNA"/>
</dbReference>
<name>A0A0G2E3K3_9PEZI</name>
<dbReference type="Proteomes" id="UP000034182">
    <property type="component" value="Unassembled WGS sequence"/>
</dbReference>
<feature type="compositionally biased region" description="Acidic residues" evidence="1">
    <location>
        <begin position="283"/>
        <end position="304"/>
    </location>
</feature>
<feature type="compositionally biased region" description="Low complexity" evidence="1">
    <location>
        <begin position="191"/>
        <end position="222"/>
    </location>
</feature>
<proteinExistence type="predicted"/>
<comment type="caution">
    <text evidence="3">The sequence shown here is derived from an EMBL/GenBank/DDBJ whole genome shotgun (WGS) entry which is preliminary data.</text>
</comment>
<protein>
    <submittedName>
        <fullName evidence="3">Putative dna repair protein rad7</fullName>
    </submittedName>
</protein>
<evidence type="ECO:0000313" key="3">
    <source>
        <dbReference type="EMBL" id="KKY16906.1"/>
    </source>
</evidence>
<reference evidence="3 4" key="1">
    <citation type="submission" date="2015-03" db="EMBL/GenBank/DDBJ databases">
        <authorList>
            <person name="Morales-Cruz A."/>
            <person name="Amrine K.C."/>
            <person name="Cantu D."/>
        </authorList>
    </citation>
    <scope>NUCLEOTIDE SEQUENCE [LARGE SCALE GENOMIC DNA]</scope>
    <source>
        <strain evidence="3">DS831</strain>
    </source>
</reference>
<evidence type="ECO:0000256" key="1">
    <source>
        <dbReference type="SAM" id="MobiDB-lite"/>
    </source>
</evidence>